<dbReference type="FunFam" id="2.60.40.10:FF:001230">
    <property type="entry name" value="Immunoglobulin kappa variable 8-16"/>
    <property type="match status" value="2"/>
</dbReference>
<sequence>MAPVLRAGMEADAGAQHDPIQQLLQGEAGQELLRHVLYLATREWLQGVLQDEDTQEVLRQALHWELEGCLQDEAMRALLHQALQDRMREALHGEAIEELLPLAPHLQLYWIFLVEVLQRQLRRIMRLQLQMALQDEAVQELLLQGLQERIRELVHHEALQELRHSSGQTVVTQSQESLAVPVGGRVSINCKASTSIGSYLNWYQQKPGQAPKLLIYGASTRQSGVPARFSGSGSGTDFTFTISSVEADDAGDYYCQKGPPSEVPAQFSGGGSGTNYTLTVSSVEADDAADYYCPQAERLPLTVIQTNTTTSRFWRCSNGQIVLTQTPESLAVSPGDRVTINCKASSSVSSYMAWYQQKSGQAPKLLIRSASTRPSGIPDRFSGSGSGTDFTFTISRVEADDAGDYYCQQYNSWPLTVIQTNTKTSLLYEA</sequence>
<dbReference type="EMBL" id="KB539574">
    <property type="protein sequence ID" value="EMP32622.1"/>
    <property type="molecule type" value="Genomic_DNA"/>
</dbReference>
<dbReference type="InterPro" id="IPR003598">
    <property type="entry name" value="Ig_sub2"/>
</dbReference>
<feature type="domain" description="Ig-like" evidence="1">
    <location>
        <begin position="294"/>
        <end position="425"/>
    </location>
</feature>
<keyword evidence="3" id="KW-1185">Reference proteome</keyword>
<dbReference type="STRING" id="8469.M7BWW9"/>
<gene>
    <name evidence="2" type="ORF">UY3_10237</name>
</gene>
<dbReference type="PANTHER" id="PTHR23267">
    <property type="entry name" value="IMMUNOGLOBULIN LIGHT CHAIN"/>
    <property type="match status" value="1"/>
</dbReference>
<dbReference type="InterPro" id="IPR050150">
    <property type="entry name" value="IgV_Light_Chain"/>
</dbReference>
<proteinExistence type="predicted"/>
<protein>
    <submittedName>
        <fullName evidence="2">Ig kappa chain V-III region CLL</fullName>
    </submittedName>
</protein>
<dbReference type="SMART" id="SM00408">
    <property type="entry name" value="IGc2"/>
    <property type="match status" value="2"/>
</dbReference>
<name>M7BWW9_CHEMY</name>
<dbReference type="InterPro" id="IPR013783">
    <property type="entry name" value="Ig-like_fold"/>
</dbReference>
<dbReference type="SMART" id="SM00409">
    <property type="entry name" value="IG"/>
    <property type="match status" value="2"/>
</dbReference>
<accession>M7BWW9</accession>
<dbReference type="InterPro" id="IPR036179">
    <property type="entry name" value="Ig-like_dom_sf"/>
</dbReference>
<dbReference type="SUPFAM" id="SSF48726">
    <property type="entry name" value="Immunoglobulin"/>
    <property type="match status" value="3"/>
</dbReference>
<dbReference type="InterPro" id="IPR013106">
    <property type="entry name" value="Ig_V-set"/>
</dbReference>
<evidence type="ECO:0000313" key="2">
    <source>
        <dbReference type="EMBL" id="EMP32622.1"/>
    </source>
</evidence>
<dbReference type="Gene3D" id="2.60.40.10">
    <property type="entry name" value="Immunoglobulins"/>
    <property type="match status" value="3"/>
</dbReference>
<dbReference type="InterPro" id="IPR003599">
    <property type="entry name" value="Ig_sub"/>
</dbReference>
<dbReference type="Proteomes" id="UP000031443">
    <property type="component" value="Unassembled WGS sequence"/>
</dbReference>
<dbReference type="Pfam" id="PF07686">
    <property type="entry name" value="V-set"/>
    <property type="match status" value="2"/>
</dbReference>
<dbReference type="SMART" id="SM00406">
    <property type="entry name" value="IGv"/>
    <property type="match status" value="2"/>
</dbReference>
<feature type="domain" description="Ig-like" evidence="1">
    <location>
        <begin position="168"/>
        <end position="256"/>
    </location>
</feature>
<organism evidence="2 3">
    <name type="scientific">Chelonia mydas</name>
    <name type="common">Green sea-turtle</name>
    <name type="synonym">Chelonia agassizi</name>
    <dbReference type="NCBI Taxonomy" id="8469"/>
    <lineage>
        <taxon>Eukaryota</taxon>
        <taxon>Metazoa</taxon>
        <taxon>Chordata</taxon>
        <taxon>Craniata</taxon>
        <taxon>Vertebrata</taxon>
        <taxon>Euteleostomi</taxon>
        <taxon>Archelosauria</taxon>
        <taxon>Testudinata</taxon>
        <taxon>Testudines</taxon>
        <taxon>Cryptodira</taxon>
        <taxon>Durocryptodira</taxon>
        <taxon>Americhelydia</taxon>
        <taxon>Chelonioidea</taxon>
        <taxon>Cheloniidae</taxon>
        <taxon>Chelonia</taxon>
    </lineage>
</organism>
<dbReference type="CDD" id="cd04980">
    <property type="entry name" value="IgV_L_kappa"/>
    <property type="match status" value="2"/>
</dbReference>
<reference evidence="3" key="1">
    <citation type="journal article" date="2013" name="Nat. Genet.">
        <title>The draft genomes of soft-shell turtle and green sea turtle yield insights into the development and evolution of the turtle-specific body plan.</title>
        <authorList>
            <person name="Wang Z."/>
            <person name="Pascual-Anaya J."/>
            <person name="Zadissa A."/>
            <person name="Li W."/>
            <person name="Niimura Y."/>
            <person name="Huang Z."/>
            <person name="Li C."/>
            <person name="White S."/>
            <person name="Xiong Z."/>
            <person name="Fang D."/>
            <person name="Wang B."/>
            <person name="Ming Y."/>
            <person name="Chen Y."/>
            <person name="Zheng Y."/>
            <person name="Kuraku S."/>
            <person name="Pignatelli M."/>
            <person name="Herrero J."/>
            <person name="Beal K."/>
            <person name="Nozawa M."/>
            <person name="Li Q."/>
            <person name="Wang J."/>
            <person name="Zhang H."/>
            <person name="Yu L."/>
            <person name="Shigenobu S."/>
            <person name="Wang J."/>
            <person name="Liu J."/>
            <person name="Flicek P."/>
            <person name="Searle S."/>
            <person name="Wang J."/>
            <person name="Kuratani S."/>
            <person name="Yin Y."/>
            <person name="Aken B."/>
            <person name="Zhang G."/>
            <person name="Irie N."/>
        </authorList>
    </citation>
    <scope>NUCLEOTIDE SEQUENCE [LARGE SCALE GENOMIC DNA]</scope>
</reference>
<dbReference type="InterPro" id="IPR007110">
    <property type="entry name" value="Ig-like_dom"/>
</dbReference>
<evidence type="ECO:0000313" key="3">
    <source>
        <dbReference type="Proteomes" id="UP000031443"/>
    </source>
</evidence>
<dbReference type="PROSITE" id="PS50835">
    <property type="entry name" value="IG_LIKE"/>
    <property type="match status" value="2"/>
</dbReference>
<evidence type="ECO:0000259" key="1">
    <source>
        <dbReference type="PROSITE" id="PS50835"/>
    </source>
</evidence>
<dbReference type="AlphaFoldDB" id="M7BWW9"/>